<sequence>MYSGNSLFGPTKIFQEILFDEKLDFVYEDLEFTYRIHKA</sequence>
<gene>
    <name evidence="1" type="ORF">BWY04_00582</name>
</gene>
<protein>
    <submittedName>
        <fullName evidence="1">Uncharacterized protein</fullName>
    </submittedName>
</protein>
<dbReference type="EMBL" id="MWDB01000009">
    <property type="protein sequence ID" value="OQB41872.1"/>
    <property type="molecule type" value="Genomic_DNA"/>
</dbReference>
<organism evidence="1">
    <name type="scientific">candidate division CPR1 bacterium ADurb.Bin160</name>
    <dbReference type="NCBI Taxonomy" id="1852826"/>
    <lineage>
        <taxon>Bacteria</taxon>
        <taxon>candidate division CPR1</taxon>
    </lineage>
</organism>
<comment type="caution">
    <text evidence="1">The sequence shown here is derived from an EMBL/GenBank/DDBJ whole genome shotgun (WGS) entry which is preliminary data.</text>
</comment>
<dbReference type="Proteomes" id="UP000485621">
    <property type="component" value="Unassembled WGS sequence"/>
</dbReference>
<evidence type="ECO:0000313" key="1">
    <source>
        <dbReference type="EMBL" id="OQB41872.1"/>
    </source>
</evidence>
<dbReference type="AlphaFoldDB" id="A0A1V5ZPF5"/>
<reference evidence="1" key="1">
    <citation type="submission" date="2017-02" db="EMBL/GenBank/DDBJ databases">
        <title>Delving into the versatile metabolic prowess of the omnipresent phylum Bacteroidetes.</title>
        <authorList>
            <person name="Nobu M.K."/>
            <person name="Mei R."/>
            <person name="Narihiro T."/>
            <person name="Kuroda K."/>
            <person name="Liu W.-T."/>
        </authorList>
    </citation>
    <scope>NUCLEOTIDE SEQUENCE</scope>
    <source>
        <strain evidence="1">ADurb.Bin160</strain>
    </source>
</reference>
<accession>A0A1V5ZPF5</accession>
<name>A0A1V5ZPF5_9BACT</name>
<proteinExistence type="predicted"/>